<dbReference type="AlphaFoldDB" id="A0A8X6QHG4"/>
<dbReference type="SUPFAM" id="SSF56219">
    <property type="entry name" value="DNase I-like"/>
    <property type="match status" value="1"/>
</dbReference>
<name>A0A8X6QHG4_NEPPI</name>
<evidence type="ECO:0000313" key="2">
    <source>
        <dbReference type="Proteomes" id="UP000887013"/>
    </source>
</evidence>
<comment type="caution">
    <text evidence="1">The sequence shown here is derived from an EMBL/GenBank/DDBJ whole genome shotgun (WGS) entry which is preliminary data.</text>
</comment>
<organism evidence="1 2">
    <name type="scientific">Nephila pilipes</name>
    <name type="common">Giant wood spider</name>
    <name type="synonym">Nephila maculata</name>
    <dbReference type="NCBI Taxonomy" id="299642"/>
    <lineage>
        <taxon>Eukaryota</taxon>
        <taxon>Metazoa</taxon>
        <taxon>Ecdysozoa</taxon>
        <taxon>Arthropoda</taxon>
        <taxon>Chelicerata</taxon>
        <taxon>Arachnida</taxon>
        <taxon>Araneae</taxon>
        <taxon>Araneomorphae</taxon>
        <taxon>Entelegynae</taxon>
        <taxon>Araneoidea</taxon>
        <taxon>Nephilidae</taxon>
        <taxon>Nephila</taxon>
    </lineage>
</organism>
<protein>
    <submittedName>
        <fullName evidence="1">2',5'-phosphodiesterase 12</fullName>
    </submittedName>
</protein>
<gene>
    <name evidence="1" type="primary">Pde12_0</name>
    <name evidence="1" type="ORF">NPIL_29031</name>
</gene>
<accession>A0A8X6QHG4</accession>
<dbReference type="PANTHER" id="PTHR12121:SF37">
    <property type="entry name" value="2',5'-PHOSPHODIESTERASE 12"/>
    <property type="match status" value="1"/>
</dbReference>
<dbReference type="InterPro" id="IPR036691">
    <property type="entry name" value="Endo/exonu/phosph_ase_sf"/>
</dbReference>
<evidence type="ECO:0000313" key="1">
    <source>
        <dbReference type="EMBL" id="GFU19351.1"/>
    </source>
</evidence>
<dbReference type="GO" id="GO:0000288">
    <property type="term" value="P:nuclear-transcribed mRNA catabolic process, deadenylation-dependent decay"/>
    <property type="evidence" value="ECO:0007669"/>
    <property type="project" value="TreeGrafter"/>
</dbReference>
<dbReference type="GO" id="GO:0000175">
    <property type="term" value="F:3'-5'-RNA exonuclease activity"/>
    <property type="evidence" value="ECO:0007669"/>
    <property type="project" value="TreeGrafter"/>
</dbReference>
<proteinExistence type="predicted"/>
<dbReference type="PANTHER" id="PTHR12121">
    <property type="entry name" value="CARBON CATABOLITE REPRESSOR PROTEIN 4"/>
    <property type="match status" value="1"/>
</dbReference>
<reference evidence="1" key="1">
    <citation type="submission" date="2020-08" db="EMBL/GenBank/DDBJ databases">
        <title>Multicomponent nature underlies the extraordinary mechanical properties of spider dragline silk.</title>
        <authorList>
            <person name="Kono N."/>
            <person name="Nakamura H."/>
            <person name="Mori M."/>
            <person name="Yoshida Y."/>
            <person name="Ohtoshi R."/>
            <person name="Malay A.D."/>
            <person name="Moran D.A.P."/>
            <person name="Tomita M."/>
            <person name="Numata K."/>
            <person name="Arakawa K."/>
        </authorList>
    </citation>
    <scope>NUCLEOTIDE SEQUENCE</scope>
</reference>
<dbReference type="Proteomes" id="UP000887013">
    <property type="component" value="Unassembled WGS sequence"/>
</dbReference>
<dbReference type="OrthoDB" id="412787at2759"/>
<dbReference type="Gene3D" id="3.60.10.10">
    <property type="entry name" value="Endonuclease/exonuclease/phosphatase"/>
    <property type="match status" value="1"/>
</dbReference>
<dbReference type="GO" id="GO:0005739">
    <property type="term" value="C:mitochondrion"/>
    <property type="evidence" value="ECO:0007669"/>
    <property type="project" value="TreeGrafter"/>
</dbReference>
<keyword evidence="2" id="KW-1185">Reference proteome</keyword>
<dbReference type="InterPro" id="IPR050410">
    <property type="entry name" value="CCR4/nocturin_mRNA_transcr"/>
</dbReference>
<dbReference type="EMBL" id="BMAW01080397">
    <property type="protein sequence ID" value="GFU19351.1"/>
    <property type="molecule type" value="Genomic_DNA"/>
</dbReference>
<sequence length="107" mass="11932">MCSVGYNADIVCLQEVDRKVFYGDLIPVLTSTGLDGIYSEKGGQVVEGLSCFYRTSKFKIIEFHATVLSDAVVNEPVLQPIRAKLSENDKLKERFMNRTTAIQIAKV</sequence>